<evidence type="ECO:0000256" key="8">
    <source>
        <dbReference type="PROSITE-ProRule" id="PRU00552"/>
    </source>
</evidence>
<dbReference type="PROSITE" id="PS51195">
    <property type="entry name" value="Q_MOTIF"/>
    <property type="match status" value="1"/>
</dbReference>
<protein>
    <recommendedName>
        <fullName evidence="2">RNA helicase</fullName>
        <ecNumber evidence="2">3.6.4.13</ecNumber>
    </recommendedName>
</protein>
<feature type="domain" description="DEAD-box RNA helicase Q" evidence="14">
    <location>
        <begin position="148"/>
        <end position="176"/>
    </location>
</feature>
<dbReference type="GO" id="GO:0005634">
    <property type="term" value="C:nucleus"/>
    <property type="evidence" value="ECO:0007669"/>
    <property type="project" value="UniProtKB-SubCell"/>
</dbReference>
<keyword evidence="4 9" id="KW-0378">Hydrolase</keyword>
<comment type="subcellular location">
    <subcellularLocation>
        <location evidence="1">Nucleus</location>
    </subcellularLocation>
</comment>
<dbReference type="AlphaFoldDB" id="A0A9W8A831"/>
<evidence type="ECO:0000256" key="6">
    <source>
        <dbReference type="ARBA" id="ARBA00022840"/>
    </source>
</evidence>
<evidence type="ECO:0000256" key="7">
    <source>
        <dbReference type="ARBA" id="ARBA00023242"/>
    </source>
</evidence>
<feature type="region of interest" description="Disordered" evidence="10">
    <location>
        <begin position="1"/>
        <end position="54"/>
    </location>
</feature>
<reference evidence="15" key="1">
    <citation type="submission" date="2022-07" db="EMBL/GenBank/DDBJ databases">
        <title>Phylogenomic reconstructions and comparative analyses of Kickxellomycotina fungi.</title>
        <authorList>
            <person name="Reynolds N.K."/>
            <person name="Stajich J.E."/>
            <person name="Barry K."/>
            <person name="Grigoriev I.V."/>
            <person name="Crous P."/>
            <person name="Smith M.E."/>
        </authorList>
    </citation>
    <scope>NUCLEOTIDE SEQUENCE</scope>
    <source>
        <strain evidence="15">RSA 861</strain>
    </source>
</reference>
<dbReference type="PROSITE" id="PS51194">
    <property type="entry name" value="HELICASE_CTER"/>
    <property type="match status" value="1"/>
</dbReference>
<gene>
    <name evidence="15" type="primary">DBP2_2</name>
    <name evidence="15" type="ORF">IWQ60_004604</name>
</gene>
<accession>A0A9W8A831</accession>
<dbReference type="InterPro" id="IPR014001">
    <property type="entry name" value="Helicase_ATP-bd"/>
</dbReference>
<feature type="compositionally biased region" description="Low complexity" evidence="10">
    <location>
        <begin position="1"/>
        <end position="12"/>
    </location>
</feature>
<evidence type="ECO:0000256" key="2">
    <source>
        <dbReference type="ARBA" id="ARBA00012552"/>
    </source>
</evidence>
<evidence type="ECO:0000256" key="9">
    <source>
        <dbReference type="RuleBase" id="RU000492"/>
    </source>
</evidence>
<dbReference type="CDD" id="cd18787">
    <property type="entry name" value="SF2_C_DEAD"/>
    <property type="match status" value="1"/>
</dbReference>
<dbReference type="InterPro" id="IPR000629">
    <property type="entry name" value="RNA-helicase_DEAD-box_CS"/>
</dbReference>
<organism evidence="15 16">
    <name type="scientific">Tieghemiomyces parasiticus</name>
    <dbReference type="NCBI Taxonomy" id="78921"/>
    <lineage>
        <taxon>Eukaryota</taxon>
        <taxon>Fungi</taxon>
        <taxon>Fungi incertae sedis</taxon>
        <taxon>Zoopagomycota</taxon>
        <taxon>Kickxellomycotina</taxon>
        <taxon>Dimargaritomycetes</taxon>
        <taxon>Dimargaritales</taxon>
        <taxon>Dimargaritaceae</taxon>
        <taxon>Tieghemiomyces</taxon>
    </lineage>
</organism>
<feature type="domain" description="Helicase ATP-binding" evidence="12">
    <location>
        <begin position="149"/>
        <end position="445"/>
    </location>
</feature>
<dbReference type="FunFam" id="3.40.50.300:FF:000008">
    <property type="entry name" value="ATP-dependent RNA helicase RhlB"/>
    <property type="match status" value="1"/>
</dbReference>
<keyword evidence="3 9" id="KW-0547">Nucleotide-binding</keyword>
<dbReference type="InterPro" id="IPR027417">
    <property type="entry name" value="P-loop_NTPase"/>
</dbReference>
<evidence type="ECO:0000256" key="10">
    <source>
        <dbReference type="SAM" id="MobiDB-lite"/>
    </source>
</evidence>
<feature type="compositionally biased region" description="Gly residues" evidence="10">
    <location>
        <begin position="549"/>
        <end position="565"/>
    </location>
</feature>
<dbReference type="GO" id="GO:0003676">
    <property type="term" value="F:nucleic acid binding"/>
    <property type="evidence" value="ECO:0007669"/>
    <property type="project" value="InterPro"/>
</dbReference>
<dbReference type="Pfam" id="PF00271">
    <property type="entry name" value="Helicase_C"/>
    <property type="match status" value="1"/>
</dbReference>
<keyword evidence="7" id="KW-0539">Nucleus</keyword>
<dbReference type="EMBL" id="JANBPT010000226">
    <property type="protein sequence ID" value="KAJ1925372.1"/>
    <property type="molecule type" value="Genomic_DNA"/>
</dbReference>
<evidence type="ECO:0000313" key="16">
    <source>
        <dbReference type="Proteomes" id="UP001150569"/>
    </source>
</evidence>
<name>A0A9W8A831_9FUNG</name>
<evidence type="ECO:0000256" key="3">
    <source>
        <dbReference type="ARBA" id="ARBA00022741"/>
    </source>
</evidence>
<dbReference type="SMART" id="SM00487">
    <property type="entry name" value="DEXDc"/>
    <property type="match status" value="1"/>
</dbReference>
<dbReference type="Gene3D" id="3.40.50.300">
    <property type="entry name" value="P-loop containing nucleotide triphosphate hydrolases"/>
    <property type="match status" value="2"/>
</dbReference>
<dbReference type="InterPro" id="IPR014013">
    <property type="entry name" value="Helic_SF1/SF2_ATP-bd_DinG/Rad3"/>
</dbReference>
<feature type="region of interest" description="Disordered" evidence="10">
    <location>
        <begin position="80"/>
        <end position="108"/>
    </location>
</feature>
<feature type="compositionally biased region" description="Gly residues" evidence="10">
    <location>
        <begin position="80"/>
        <end position="89"/>
    </location>
</feature>
<keyword evidence="6 9" id="KW-0067">ATP-binding</keyword>
<comment type="similarity">
    <text evidence="9">Belongs to the DEAD box helicase family.</text>
</comment>
<comment type="caution">
    <text evidence="15">The sequence shown here is derived from an EMBL/GenBank/DDBJ whole genome shotgun (WGS) entry which is preliminary data.</text>
</comment>
<dbReference type="SMART" id="SM00490">
    <property type="entry name" value="HELICc"/>
    <property type="match status" value="1"/>
</dbReference>
<feature type="region of interest" description="Disordered" evidence="10">
    <location>
        <begin position="528"/>
        <end position="565"/>
    </location>
</feature>
<evidence type="ECO:0000259" key="12">
    <source>
        <dbReference type="PROSITE" id="PS51193"/>
    </source>
</evidence>
<feature type="domain" description="Helicase C-terminal" evidence="13">
    <location>
        <begin position="386"/>
        <end position="529"/>
    </location>
</feature>
<dbReference type="SUPFAM" id="SSF52540">
    <property type="entry name" value="P-loop containing nucleoside triphosphate hydrolases"/>
    <property type="match status" value="1"/>
</dbReference>
<dbReference type="PANTHER" id="PTHR47958">
    <property type="entry name" value="ATP-DEPENDENT RNA HELICASE DBP3"/>
    <property type="match status" value="1"/>
</dbReference>
<proteinExistence type="inferred from homology"/>
<feature type="compositionally biased region" description="Basic and acidic residues" evidence="10">
    <location>
        <begin position="13"/>
        <end position="23"/>
    </location>
</feature>
<dbReference type="PROSITE" id="PS00039">
    <property type="entry name" value="DEAD_ATP_HELICASE"/>
    <property type="match status" value="1"/>
</dbReference>
<feature type="domain" description="Helicase ATP-binding" evidence="11">
    <location>
        <begin position="179"/>
        <end position="354"/>
    </location>
</feature>
<keyword evidence="5 9" id="KW-0347">Helicase</keyword>
<dbReference type="InterPro" id="IPR014014">
    <property type="entry name" value="RNA_helicase_DEAD_Q_motif"/>
</dbReference>
<dbReference type="Proteomes" id="UP001150569">
    <property type="component" value="Unassembled WGS sequence"/>
</dbReference>
<evidence type="ECO:0000256" key="4">
    <source>
        <dbReference type="ARBA" id="ARBA00022801"/>
    </source>
</evidence>
<evidence type="ECO:0000259" key="11">
    <source>
        <dbReference type="PROSITE" id="PS51192"/>
    </source>
</evidence>
<evidence type="ECO:0000256" key="1">
    <source>
        <dbReference type="ARBA" id="ARBA00004123"/>
    </source>
</evidence>
<evidence type="ECO:0000256" key="5">
    <source>
        <dbReference type="ARBA" id="ARBA00022806"/>
    </source>
</evidence>
<dbReference type="GO" id="GO:0003724">
    <property type="term" value="F:RNA helicase activity"/>
    <property type="evidence" value="ECO:0007669"/>
    <property type="project" value="UniProtKB-EC"/>
</dbReference>
<dbReference type="PROSITE" id="PS51193">
    <property type="entry name" value="HELICASE_ATP_BIND_2"/>
    <property type="match status" value="1"/>
</dbReference>
<evidence type="ECO:0000259" key="13">
    <source>
        <dbReference type="PROSITE" id="PS51194"/>
    </source>
</evidence>
<dbReference type="FunFam" id="3.40.50.300:FF:000079">
    <property type="entry name" value="probable ATP-dependent RNA helicase DDX17"/>
    <property type="match status" value="1"/>
</dbReference>
<dbReference type="InterPro" id="IPR001650">
    <property type="entry name" value="Helicase_C-like"/>
</dbReference>
<dbReference type="OrthoDB" id="196131at2759"/>
<dbReference type="InterPro" id="IPR011545">
    <property type="entry name" value="DEAD/DEAH_box_helicase_dom"/>
</dbReference>
<evidence type="ECO:0000313" key="15">
    <source>
        <dbReference type="EMBL" id="KAJ1925372.1"/>
    </source>
</evidence>
<dbReference type="Pfam" id="PF00270">
    <property type="entry name" value="DEAD"/>
    <property type="match status" value="1"/>
</dbReference>
<evidence type="ECO:0000259" key="14">
    <source>
        <dbReference type="PROSITE" id="PS51195"/>
    </source>
</evidence>
<feature type="short sequence motif" description="Q motif" evidence="8">
    <location>
        <begin position="148"/>
        <end position="176"/>
    </location>
</feature>
<keyword evidence="16" id="KW-1185">Reference proteome</keyword>
<feature type="compositionally biased region" description="Gly residues" evidence="10">
    <location>
        <begin position="24"/>
        <end position="54"/>
    </location>
</feature>
<dbReference type="GO" id="GO:0016787">
    <property type="term" value="F:hydrolase activity"/>
    <property type="evidence" value="ECO:0007669"/>
    <property type="project" value="UniProtKB-KW"/>
</dbReference>
<dbReference type="PROSITE" id="PS51192">
    <property type="entry name" value="HELICASE_ATP_BIND_1"/>
    <property type="match status" value="1"/>
</dbReference>
<dbReference type="GO" id="GO:0005524">
    <property type="term" value="F:ATP binding"/>
    <property type="evidence" value="ECO:0007669"/>
    <property type="project" value="UniProtKB-KW"/>
</dbReference>
<sequence>MTTGYDSRYGGNRYDDRGSRRDGGYGGDSRGGYGGSRGGYSSRDGGGYGGGGYGSGGGGYGGGGYGGGYGGGGGGFGGGRGGGGRGGSDFGFSGPPPAPLDPSKLPPIDKNFYNEAPSVANRSQAEVDAYRQEHQMTIVGKDIPKPVISFEEANFPEPIYRGLKAMGFPSPTMIQAQGWPMALLGRNMVGVAKTGSGKTLAFILPALVHIKAQPPLAQGDGPIALVLAPTRELALQIKGECDKFSAHYRINSTCLYGGSPKGLQLRDIRRGCEIAIATPGRLNDFIQSGLIRMDRVTYLVLDEADRMLDMGFEPQIRRILENIRPDRQMLMWSATWPKEVRGLAQDFLDEYYQVTIGSLELAASHSITQHIKIIPTFEKRNVLVEELRAIMADASHRTIIFAATKRTCDSITTDLRRAGLAALAIHGDKGQSEREWVLNEFKTGRAPIMVATDVASRGIDVKEVMYVINYDMPNSIEDYVHRIGRTGRGGATGTAITLFTDDDSNHARSMVKILREAKQEVPAELDEMANRNRGGGGGGYSRYGRGGRRGGGGNRYGGGGSGGRW</sequence>
<dbReference type="CDD" id="cd17966">
    <property type="entry name" value="DEADc_DDX5_DDX17"/>
    <property type="match status" value="1"/>
</dbReference>
<dbReference type="EC" id="3.6.4.13" evidence="2"/>